<dbReference type="AlphaFoldDB" id="A0A5J5CTD1"/>
<feature type="non-terminal residue" evidence="1">
    <location>
        <position position="1"/>
    </location>
</feature>
<gene>
    <name evidence="1" type="ORF">FQN60_014833</name>
</gene>
<organism evidence="1 2">
    <name type="scientific">Etheostoma spectabile</name>
    <name type="common">orangethroat darter</name>
    <dbReference type="NCBI Taxonomy" id="54343"/>
    <lineage>
        <taxon>Eukaryota</taxon>
        <taxon>Metazoa</taxon>
        <taxon>Chordata</taxon>
        <taxon>Craniata</taxon>
        <taxon>Vertebrata</taxon>
        <taxon>Euteleostomi</taxon>
        <taxon>Actinopterygii</taxon>
        <taxon>Neopterygii</taxon>
        <taxon>Teleostei</taxon>
        <taxon>Neoteleostei</taxon>
        <taxon>Acanthomorphata</taxon>
        <taxon>Eupercaria</taxon>
        <taxon>Perciformes</taxon>
        <taxon>Percoidei</taxon>
        <taxon>Percidae</taxon>
        <taxon>Etheostomatinae</taxon>
        <taxon>Etheostoma</taxon>
    </lineage>
</organism>
<feature type="non-terminal residue" evidence="1">
    <location>
        <position position="221"/>
    </location>
</feature>
<sequence>RRSQRRKSVAGLFSSRDKQRAFATYSPTQPTTMWDGFSVSLCTVHSQHRCAPTTELYGRPGIKCSIPAGGRAGDPLRHVFPWLIAELMLSDGEDWLSLVSAATHWISPDVSCHSPLWSSAGLGASLMRSSVLASARMAARSLSRKSCDVERNKQCELQTNLEPSCIRLSSRQVSSTVYSMSTRQWRFLELYSTRTPYQYSHVKTLLLGDVAWNSENAIQSS</sequence>
<protein>
    <submittedName>
        <fullName evidence="1">Uncharacterized protein</fullName>
    </submittedName>
</protein>
<dbReference type="Proteomes" id="UP000327493">
    <property type="component" value="Chromosome 17"/>
</dbReference>
<evidence type="ECO:0000313" key="2">
    <source>
        <dbReference type="Proteomes" id="UP000327493"/>
    </source>
</evidence>
<evidence type="ECO:0000313" key="1">
    <source>
        <dbReference type="EMBL" id="KAA8583625.1"/>
    </source>
</evidence>
<comment type="caution">
    <text evidence="1">The sequence shown here is derived from an EMBL/GenBank/DDBJ whole genome shotgun (WGS) entry which is preliminary data.</text>
</comment>
<name>A0A5J5CTD1_9PERO</name>
<proteinExistence type="predicted"/>
<dbReference type="EMBL" id="VOFY01000017">
    <property type="protein sequence ID" value="KAA8583625.1"/>
    <property type="molecule type" value="Genomic_DNA"/>
</dbReference>
<reference evidence="1 2" key="1">
    <citation type="submission" date="2019-08" db="EMBL/GenBank/DDBJ databases">
        <title>A chromosome-level genome assembly, high-density linkage maps, and genome scans reveal the genomic architecture of hybrid incompatibilities underlying speciation via character displacement in darters (Percidae: Etheostominae).</title>
        <authorList>
            <person name="Moran R.L."/>
            <person name="Catchen J.M."/>
            <person name="Fuller R.C."/>
        </authorList>
    </citation>
    <scope>NUCLEOTIDE SEQUENCE [LARGE SCALE GENOMIC DNA]</scope>
    <source>
        <strain evidence="1">EspeVRDwgs_2016</strain>
        <tissue evidence="1">Muscle</tissue>
    </source>
</reference>
<keyword evidence="2" id="KW-1185">Reference proteome</keyword>
<accession>A0A5J5CTD1</accession>